<evidence type="ECO:0000313" key="1">
    <source>
        <dbReference type="EMBL" id="BCR36373.1"/>
    </source>
</evidence>
<organism evidence="1 2">
    <name type="scientific">Mariniplasma anaerobium</name>
    <dbReference type="NCBI Taxonomy" id="2735436"/>
    <lineage>
        <taxon>Bacteria</taxon>
        <taxon>Bacillati</taxon>
        <taxon>Mycoplasmatota</taxon>
        <taxon>Mollicutes</taxon>
        <taxon>Acholeplasmatales</taxon>
        <taxon>Acholeplasmataceae</taxon>
        <taxon>Mariniplasma</taxon>
    </lineage>
</organism>
<gene>
    <name evidence="1" type="ORF">MPAN_012660</name>
</gene>
<dbReference type="InterPro" id="IPR038495">
    <property type="entry name" value="ATPase_E_C"/>
</dbReference>
<dbReference type="AlphaFoldDB" id="A0A7U9XVA7"/>
<evidence type="ECO:0008006" key="3">
    <source>
        <dbReference type="Google" id="ProtNLM"/>
    </source>
</evidence>
<evidence type="ECO:0000313" key="2">
    <source>
        <dbReference type="Proteomes" id="UP000620133"/>
    </source>
</evidence>
<keyword evidence="2" id="KW-1185">Reference proteome</keyword>
<proteinExistence type="predicted"/>
<dbReference type="RefSeq" id="WP_176238813.1">
    <property type="nucleotide sequence ID" value="NZ_AP024412.1"/>
</dbReference>
<dbReference type="EMBL" id="AP024412">
    <property type="protein sequence ID" value="BCR36373.1"/>
    <property type="molecule type" value="Genomic_DNA"/>
</dbReference>
<dbReference type="KEGG" id="manr:MPAN_012660"/>
<accession>A0A7U9XVA7</accession>
<reference evidence="1" key="1">
    <citation type="submission" date="2021-01" db="EMBL/GenBank/DDBJ databases">
        <title>Draft genome sequence of Acholeplasmataceae bacterium strain Mahy22.</title>
        <authorList>
            <person name="Watanabe M."/>
            <person name="Kojima H."/>
            <person name="Fukui M."/>
        </authorList>
    </citation>
    <scope>NUCLEOTIDE SEQUENCE</scope>
    <source>
        <strain evidence="1">Mahy22</strain>
    </source>
</reference>
<dbReference type="Gene3D" id="3.30.2320.30">
    <property type="entry name" value="ATP synthase, E subunit, C-terminal"/>
    <property type="match status" value="1"/>
</dbReference>
<protein>
    <recommendedName>
        <fullName evidence="3">V-type ATP synthase subunit E</fullName>
    </recommendedName>
</protein>
<dbReference type="SUPFAM" id="SSF160527">
    <property type="entry name" value="V-type ATPase subunit E-like"/>
    <property type="match status" value="1"/>
</dbReference>
<name>A0A7U9XVA7_9MOLU</name>
<dbReference type="Proteomes" id="UP000620133">
    <property type="component" value="Chromosome"/>
</dbReference>
<sequence length="201" mass="24020">MAYYNEDQLYRYFEKAINKEADVKLSALRKEIDYLYAKEMKKIKDNLMVKKNLQLNKELRELQIEYQDQINKIGVGFDGKLIKERSFMINMVFQSVLLELGDFIQTKDYDNLMNKKIKEINDYVKNKKVIFNISKIDQRITDVIKKTMTSSYEIKVSHDIRIGGFIVEIPSDKVEIDETIDTNLKERKEWFFKNSKLFIRT</sequence>